<dbReference type="EMBL" id="JAERRB010000002">
    <property type="protein sequence ID" value="MBL0741365.1"/>
    <property type="molecule type" value="Genomic_DNA"/>
</dbReference>
<accession>A0ABS1KPX5</accession>
<evidence type="ECO:0000313" key="1">
    <source>
        <dbReference type="EMBL" id="MBL0741365.1"/>
    </source>
</evidence>
<reference evidence="1 2" key="1">
    <citation type="submission" date="2021-01" db="EMBL/GenBank/DDBJ databases">
        <title>Chryseolinea sp. Jin1 Genome sequencing and assembly.</title>
        <authorList>
            <person name="Kim I."/>
        </authorList>
    </citation>
    <scope>NUCLEOTIDE SEQUENCE [LARGE SCALE GENOMIC DNA]</scope>
    <source>
        <strain evidence="1 2">Jin1</strain>
    </source>
</reference>
<organism evidence="1 2">
    <name type="scientific">Chryseolinea lacunae</name>
    <dbReference type="NCBI Taxonomy" id="2801331"/>
    <lineage>
        <taxon>Bacteria</taxon>
        <taxon>Pseudomonadati</taxon>
        <taxon>Bacteroidota</taxon>
        <taxon>Cytophagia</taxon>
        <taxon>Cytophagales</taxon>
        <taxon>Fulvivirgaceae</taxon>
        <taxon>Chryseolinea</taxon>
    </lineage>
</organism>
<sequence>MSRKADCFDELEAAKYYHQEIIEFYETCKYGNPKKFMNTRMSSALHALRAIYEKSYLDIYEQIIVPTLGKPVDMDKVHISFPRADSLSGFQADNTIKLLAPLHADITSILESVQPYNNPHIKRLFYYSGKSGHNRPMTEAKEAHGLSIGDVKITDEWNSTFYFGTGKNAIIDCQYSNPFKNLVLVNSENASVLQGVFNSVIIVNCHEFDLAHSFIENLSLVNSSGLVYGNTIRGHKQINSITVKFDKLTFEPTAYDVVNGQKIPVNSFASVEAEIFQEIYMKNLTRFYFEATELEILSFIGVGIMFADKYLNDIYSILK</sequence>
<protein>
    <submittedName>
        <fullName evidence="1">Uncharacterized protein</fullName>
    </submittedName>
</protein>
<gene>
    <name evidence="1" type="ORF">JI741_09045</name>
</gene>
<evidence type="ECO:0000313" key="2">
    <source>
        <dbReference type="Proteomes" id="UP000613030"/>
    </source>
</evidence>
<proteinExistence type="predicted"/>
<comment type="caution">
    <text evidence="1">The sequence shown here is derived from an EMBL/GenBank/DDBJ whole genome shotgun (WGS) entry which is preliminary data.</text>
</comment>
<name>A0ABS1KPX5_9BACT</name>
<keyword evidence="2" id="KW-1185">Reference proteome</keyword>
<dbReference type="RefSeq" id="WP_202008713.1">
    <property type="nucleotide sequence ID" value="NZ_JAERRB010000002.1"/>
</dbReference>
<dbReference type="Proteomes" id="UP000613030">
    <property type="component" value="Unassembled WGS sequence"/>
</dbReference>